<dbReference type="PANTHER" id="PTHR10322:SF23">
    <property type="entry name" value="DNA POLYMERASE DELTA CATALYTIC SUBUNIT"/>
    <property type="match status" value="1"/>
</dbReference>
<dbReference type="SMART" id="SM00305">
    <property type="entry name" value="HintC"/>
    <property type="match status" value="1"/>
</dbReference>
<comment type="catalytic activity">
    <reaction evidence="10">
        <text>DNA(n) + a 2'-deoxyribonucleoside 5'-triphosphate = DNA(n+1) + diphosphate</text>
        <dbReference type="Rhea" id="RHEA:22508"/>
        <dbReference type="Rhea" id="RHEA-COMP:17339"/>
        <dbReference type="Rhea" id="RHEA-COMP:17340"/>
        <dbReference type="ChEBI" id="CHEBI:33019"/>
        <dbReference type="ChEBI" id="CHEBI:61560"/>
        <dbReference type="ChEBI" id="CHEBI:173112"/>
        <dbReference type="EC" id="2.7.7.7"/>
    </reaction>
</comment>
<evidence type="ECO:0000256" key="7">
    <source>
        <dbReference type="ARBA" id="ARBA00022932"/>
    </source>
</evidence>
<keyword evidence="4" id="KW-0808">Transferase</keyword>
<evidence type="ECO:0000313" key="12">
    <source>
        <dbReference type="EMBL" id="QHT94087.1"/>
    </source>
</evidence>
<sequence length="1654" mass="190759">MEHIFRIFDFNIYNNVADNGDDSDSVSSGEYQAKIDKNEFTIQMFGINENRETCSIVVEEFKPFFYIKVGDNWNFKLKEEFVSHLRGKMGKYYGNSLINSKLIKRKKLYGFDGGKFYKFIKLEFDNVQALNKVKNIWYTGYKDASGNEIQNTLIKEKKTGVTGYFYKNVYTELYESNIPPLLRFFHLKELSPSGWIAIPKKNTKRITNSKSTHCKYEFITSHKHIFPLNHKETRVPFKICSFDIEASSSHGDFPVPIKSYKKLATDIIECFEKDRIVNEKLSKEQMSDLLKYLIFSVFGFNNEELGINIDIEIDIDIVYPKIKPRKDHISSLLEKILTLNKENILDIIFKQYRKTKTQKFYKKRADDDDEDNEDESSPIYKRVDYFKKSRTVVTIIDALYDKKCERDIKIETLNNLFDQYFPKLEGDKVTFIGSTFMNYGDSEPNMNHCVVLDTCSKLPMENTVIESYKSEKEVLIAWQKMIQREDPDIIIGYNIFGFDYPFMFHRAEENNCVEEFLQLSRNKNEICGTYKEDTGKYDIESSSITIASGTHDLKFIKMNGRLQVDLYNYYRRESNLTSYKLDYVAGHFIGDAVKDYENIEYEAEDGEILDESESKATVINTSNLTGLLEGSYIHIEEIGHSVDYYEGGNKFLVTEVDREKNTFTLNTHINPNMAKRVRWCLAKDDVTPKDIFRLTKGSSNDRAIIAKYCIQDCNLVQYLFKKSDVLTGYIEMSKICSVPIDFLVMRGQGIKLTSYIAKKCREKETLMPVIDKGSQYEAYEGAIVLSPKCDLYLDNPVACVDYASLYPSSMISENLSHDSKVWTKEYDLDGNLIEVVGEQDNDNNFVYDNLPDYEYVDKTYDTYRYIPKANGVNEKVVCGSKTCRFAQFKEGHAIMPSILKELLGARKATRKKIPGEKDEFMKQVLEQRQLGYKLTANSLYGQCGAKTSTFYEKDIAACTTATGRMLLIYARRIIEETYGNKICYTKEHGPVLSKAEYIYGDSVANYTPVNVKIDGKLDIQTIEGLGEKYGNNNWTICEEEGKQTKEYCELSHLDIETWSDKGWTKLHRIIRHQLASHKKMVRVLTHTGVVDVTDDHSLILNNGEEISPKNVNIGDELLHKKIEYDYNFDSKITIEEAKIMGFFFGDGSCGTYNCASGKKSSWALNNASKLLLDEYLELCLKVYPDFEWRILDTLNSSGVYKLSPKNSKYGSIKTFTDKFRKIMYFDNNKIIPNKILNANSDVRQAFFDGLYDAYGDKDMNGYTRIDQKSQISSNNICLLAQSLGWSTSLNTNTRNDKQDIYRITLTKNKQRKNPIKVKKINEINYSGYVYDLTTENHHFAAGVGDLIVHNTDSVFFTFNLQTTDGDEIRGKQALEITIELAQEAGKLASAFLKGPHDLEYEKTFMPFCLLSKKRYVGMLYELDPNKGKRKEMGIVLKRRDNAPIVKDIYGGIIDILMKEKDIGKSMEFLKACLQDIVDEKVPIDKLIITKSLRAGYKKPKSIAHKVLADRIGEREQGNKPASGDRIAYVYIHTNTKSKLQGDKIETPAFIAKNKLKIDYSFYITNQIMKPLLQVYALVLEKIWKSQNKISKINNFKKEVAKLENNTEPNKFPEKLEKLKNAEAKKLLFDNYLRKTNNQKQGLRTMDTFFNLKNK</sequence>
<dbReference type="InterPro" id="IPR003586">
    <property type="entry name" value="Hint_dom_C"/>
</dbReference>
<dbReference type="Gene3D" id="2.170.16.10">
    <property type="entry name" value="Hedgehog/Intein (Hint) domain"/>
    <property type="match status" value="1"/>
</dbReference>
<evidence type="ECO:0000256" key="1">
    <source>
        <dbReference type="ARBA" id="ARBA00005755"/>
    </source>
</evidence>
<dbReference type="InterPro" id="IPR007869">
    <property type="entry name" value="Homing_endonuc_PI-Sce"/>
</dbReference>
<dbReference type="GO" id="GO:0043625">
    <property type="term" value="C:delta DNA polymerase complex"/>
    <property type="evidence" value="ECO:0007669"/>
    <property type="project" value="TreeGrafter"/>
</dbReference>
<keyword evidence="6" id="KW-0068">Autocatalytic cleavage</keyword>
<dbReference type="GO" id="GO:0030908">
    <property type="term" value="P:protein splicing"/>
    <property type="evidence" value="ECO:0007669"/>
    <property type="project" value="InterPro"/>
</dbReference>
<feature type="domain" description="DOD-type homing endonuclease" evidence="11">
    <location>
        <begin position="1139"/>
        <end position="1285"/>
    </location>
</feature>
<name>A0A6C0IQC6_9ZZZZ</name>
<evidence type="ECO:0000256" key="9">
    <source>
        <dbReference type="ARBA" id="ARBA00023125"/>
    </source>
</evidence>
<dbReference type="EC" id="2.7.7.7" evidence="2"/>
<dbReference type="InterPro" id="IPR042087">
    <property type="entry name" value="DNA_pol_B_thumb"/>
</dbReference>
<evidence type="ECO:0000256" key="10">
    <source>
        <dbReference type="ARBA" id="ARBA00049244"/>
    </source>
</evidence>
<dbReference type="InterPro" id="IPR036844">
    <property type="entry name" value="Hint_dom_sf"/>
</dbReference>
<dbReference type="SMART" id="SM00486">
    <property type="entry name" value="POLBc"/>
    <property type="match status" value="1"/>
</dbReference>
<dbReference type="GO" id="GO:0006297">
    <property type="term" value="P:nucleotide-excision repair, DNA gap filling"/>
    <property type="evidence" value="ECO:0007669"/>
    <property type="project" value="TreeGrafter"/>
</dbReference>
<dbReference type="PROSITE" id="PS50819">
    <property type="entry name" value="INTEIN_ENDONUCLEASE"/>
    <property type="match status" value="1"/>
</dbReference>
<evidence type="ECO:0000256" key="8">
    <source>
        <dbReference type="ARBA" id="ARBA00023000"/>
    </source>
</evidence>
<dbReference type="Pfam" id="PF03104">
    <property type="entry name" value="DNA_pol_B_exo1"/>
    <property type="match status" value="2"/>
</dbReference>
<keyword evidence="9" id="KW-0238">DNA-binding</keyword>
<dbReference type="Gene3D" id="1.10.287.690">
    <property type="entry name" value="Helix hairpin bin"/>
    <property type="match status" value="1"/>
</dbReference>
<dbReference type="InterPro" id="IPR050240">
    <property type="entry name" value="DNA_pol_type-B"/>
</dbReference>
<dbReference type="NCBIfam" id="TIGR01443">
    <property type="entry name" value="intein_Cterm"/>
    <property type="match status" value="1"/>
</dbReference>
<dbReference type="SUPFAM" id="SSF51294">
    <property type="entry name" value="Hedgehog/intein (Hint) domain"/>
    <property type="match status" value="1"/>
</dbReference>
<dbReference type="SUPFAM" id="SSF55608">
    <property type="entry name" value="Homing endonucleases"/>
    <property type="match status" value="1"/>
</dbReference>
<dbReference type="PROSITE" id="PS50818">
    <property type="entry name" value="INTEIN_C_TER"/>
    <property type="match status" value="1"/>
</dbReference>
<keyword evidence="8" id="KW-0651">Protein splicing</keyword>
<evidence type="ECO:0000259" key="11">
    <source>
        <dbReference type="PROSITE" id="PS50819"/>
    </source>
</evidence>
<dbReference type="InterPro" id="IPR023211">
    <property type="entry name" value="DNA_pol_palm_dom_sf"/>
</dbReference>
<dbReference type="InterPro" id="IPR006133">
    <property type="entry name" value="DNA-dir_DNA_pol_B_exonuc"/>
</dbReference>
<dbReference type="InterPro" id="IPR012337">
    <property type="entry name" value="RNaseH-like_sf"/>
</dbReference>
<evidence type="ECO:0000256" key="3">
    <source>
        <dbReference type="ARBA" id="ARBA00015749"/>
    </source>
</evidence>
<keyword evidence="5" id="KW-0548">Nucleotidyltransferase</keyword>
<dbReference type="InterPro" id="IPR036397">
    <property type="entry name" value="RNaseH_sf"/>
</dbReference>
<dbReference type="Gene3D" id="1.10.132.60">
    <property type="entry name" value="DNA polymerase family B, C-terminal domain"/>
    <property type="match status" value="1"/>
</dbReference>
<dbReference type="GO" id="GO:0004519">
    <property type="term" value="F:endonuclease activity"/>
    <property type="evidence" value="ECO:0007669"/>
    <property type="project" value="InterPro"/>
</dbReference>
<dbReference type="InterPro" id="IPR027434">
    <property type="entry name" value="Homing_endonucl"/>
</dbReference>
<dbReference type="GO" id="GO:0003887">
    <property type="term" value="F:DNA-directed DNA polymerase activity"/>
    <property type="evidence" value="ECO:0007669"/>
    <property type="project" value="UniProtKB-KW"/>
</dbReference>
<dbReference type="Gene3D" id="3.30.342.10">
    <property type="entry name" value="DNA Polymerase, chain B, domain 1"/>
    <property type="match status" value="1"/>
</dbReference>
<dbReference type="PANTHER" id="PTHR10322">
    <property type="entry name" value="DNA POLYMERASE CATALYTIC SUBUNIT"/>
    <property type="match status" value="1"/>
</dbReference>
<evidence type="ECO:0000256" key="2">
    <source>
        <dbReference type="ARBA" id="ARBA00012417"/>
    </source>
</evidence>
<dbReference type="SUPFAM" id="SSF56672">
    <property type="entry name" value="DNA/RNA polymerases"/>
    <property type="match status" value="1"/>
</dbReference>
<dbReference type="GO" id="GO:0003677">
    <property type="term" value="F:DNA binding"/>
    <property type="evidence" value="ECO:0007669"/>
    <property type="project" value="UniProtKB-KW"/>
</dbReference>
<dbReference type="Pfam" id="PF05204">
    <property type="entry name" value="Hom_end"/>
    <property type="match status" value="1"/>
</dbReference>
<accession>A0A6C0IQC6</accession>
<organism evidence="12">
    <name type="scientific">viral metagenome</name>
    <dbReference type="NCBI Taxonomy" id="1070528"/>
    <lineage>
        <taxon>unclassified sequences</taxon>
        <taxon>metagenomes</taxon>
        <taxon>organismal metagenomes</taxon>
    </lineage>
</organism>
<dbReference type="SUPFAM" id="SSF53098">
    <property type="entry name" value="Ribonuclease H-like"/>
    <property type="match status" value="1"/>
</dbReference>
<dbReference type="InterPro" id="IPR043502">
    <property type="entry name" value="DNA/RNA_pol_sf"/>
</dbReference>
<reference evidence="12" key="1">
    <citation type="journal article" date="2020" name="Nature">
        <title>Giant virus diversity and host interactions through global metagenomics.</title>
        <authorList>
            <person name="Schulz F."/>
            <person name="Roux S."/>
            <person name="Paez-Espino D."/>
            <person name="Jungbluth S."/>
            <person name="Walsh D.A."/>
            <person name="Denef V.J."/>
            <person name="McMahon K.D."/>
            <person name="Konstantinidis K.T."/>
            <person name="Eloe-Fadrosh E.A."/>
            <person name="Kyrpides N.C."/>
            <person name="Woyke T."/>
        </authorList>
    </citation>
    <scope>NUCLEOTIDE SEQUENCE</scope>
    <source>
        <strain evidence="12">GVMAG-M-3300024258-14</strain>
    </source>
</reference>
<keyword evidence="7" id="KW-0239">DNA-directed DNA polymerase</keyword>
<dbReference type="GO" id="GO:0008296">
    <property type="term" value="F:3'-5'-DNA exonuclease activity"/>
    <property type="evidence" value="ECO:0007669"/>
    <property type="project" value="TreeGrafter"/>
</dbReference>
<evidence type="ECO:0000256" key="6">
    <source>
        <dbReference type="ARBA" id="ARBA00022813"/>
    </source>
</evidence>
<dbReference type="Gene3D" id="3.10.28.10">
    <property type="entry name" value="Homing endonucleases"/>
    <property type="match status" value="1"/>
</dbReference>
<dbReference type="Gene3D" id="3.30.420.10">
    <property type="entry name" value="Ribonuclease H-like superfamily/Ribonuclease H"/>
    <property type="match status" value="2"/>
</dbReference>
<dbReference type="InterPro" id="IPR004042">
    <property type="entry name" value="Intein_endonuc_central"/>
</dbReference>
<dbReference type="Gene3D" id="3.90.1600.10">
    <property type="entry name" value="Palm domain of DNA polymerase"/>
    <property type="match status" value="2"/>
</dbReference>
<dbReference type="EMBL" id="MN740214">
    <property type="protein sequence ID" value="QHT94087.1"/>
    <property type="molecule type" value="Genomic_DNA"/>
</dbReference>
<dbReference type="InterPro" id="IPR006134">
    <property type="entry name" value="DNA-dir_DNA_pol_B_multi_dom"/>
</dbReference>
<comment type="similarity">
    <text evidence="1">Belongs to the DNA polymerase type-B family.</text>
</comment>
<protein>
    <recommendedName>
        <fullName evidence="3">DNA polymerase</fullName>
        <ecNumber evidence="2">2.7.7.7</ecNumber>
    </recommendedName>
</protein>
<dbReference type="Pfam" id="PF00136">
    <property type="entry name" value="DNA_pol_B"/>
    <property type="match status" value="2"/>
</dbReference>
<evidence type="ECO:0000256" key="4">
    <source>
        <dbReference type="ARBA" id="ARBA00022679"/>
    </source>
</evidence>
<dbReference type="InterPro" id="IPR006172">
    <property type="entry name" value="DNA-dir_DNA_pol_B"/>
</dbReference>
<dbReference type="GO" id="GO:0000166">
    <property type="term" value="F:nucleotide binding"/>
    <property type="evidence" value="ECO:0007669"/>
    <property type="project" value="InterPro"/>
</dbReference>
<proteinExistence type="inferred from homology"/>
<dbReference type="GO" id="GO:0045004">
    <property type="term" value="P:DNA replication proofreading"/>
    <property type="evidence" value="ECO:0007669"/>
    <property type="project" value="TreeGrafter"/>
</dbReference>
<dbReference type="GO" id="GO:0006287">
    <property type="term" value="P:base-excision repair, gap-filling"/>
    <property type="evidence" value="ECO:0007669"/>
    <property type="project" value="TreeGrafter"/>
</dbReference>
<evidence type="ECO:0000256" key="5">
    <source>
        <dbReference type="ARBA" id="ARBA00022695"/>
    </source>
</evidence>
<dbReference type="InterPro" id="IPR030934">
    <property type="entry name" value="Intein_C"/>
</dbReference>